<gene>
    <name evidence="1" type="ORF">ADIS_1537</name>
</gene>
<keyword evidence="2" id="KW-1185">Reference proteome</keyword>
<dbReference type="STRING" id="1232681.ADIS_1537"/>
<organism evidence="1 2">
    <name type="scientific">Lunatimonas lonarensis</name>
    <dbReference type="NCBI Taxonomy" id="1232681"/>
    <lineage>
        <taxon>Bacteria</taxon>
        <taxon>Pseudomonadati</taxon>
        <taxon>Bacteroidota</taxon>
        <taxon>Cytophagia</taxon>
        <taxon>Cytophagales</taxon>
        <taxon>Cyclobacteriaceae</taxon>
    </lineage>
</organism>
<comment type="caution">
    <text evidence="1">The sequence shown here is derived from an EMBL/GenBank/DDBJ whole genome shotgun (WGS) entry which is preliminary data.</text>
</comment>
<proteinExistence type="predicted"/>
<dbReference type="AlphaFoldDB" id="R7ZVD6"/>
<name>R7ZVD6_9BACT</name>
<dbReference type="Proteomes" id="UP000013909">
    <property type="component" value="Unassembled WGS sequence"/>
</dbReference>
<accession>R7ZVD6</accession>
<sequence length="178" mass="20460">MTDNHVDVDSLFGRFLAKETENPLYFGEKLAKVGTDEVRTRLLNLLDLEDMDDAFLAVKALLLMPNKEETLERLLSTILRPANRGKNGGLVSLLEEFDLGEHFVDIFRIFLFGTFKASTLAKGYLDYMEFEITPRTLKKVEKHWNHFLNNASNDDSFELKKMEGEEIIQELKDLLSQG</sequence>
<evidence type="ECO:0000313" key="2">
    <source>
        <dbReference type="Proteomes" id="UP000013909"/>
    </source>
</evidence>
<evidence type="ECO:0000313" key="1">
    <source>
        <dbReference type="EMBL" id="EON77998.1"/>
    </source>
</evidence>
<reference evidence="1 2" key="1">
    <citation type="submission" date="2013-02" db="EMBL/GenBank/DDBJ databases">
        <title>A novel strain isolated from Lonar lake, Maharashtra, India.</title>
        <authorList>
            <person name="Singh A."/>
        </authorList>
    </citation>
    <scope>NUCLEOTIDE SEQUENCE [LARGE SCALE GENOMIC DNA]</scope>
    <source>
        <strain evidence="1 2">AK24</strain>
    </source>
</reference>
<protein>
    <submittedName>
        <fullName evidence="1">Uncharacterized protein</fullName>
    </submittedName>
</protein>
<dbReference type="EMBL" id="AQHR01000044">
    <property type="protein sequence ID" value="EON77998.1"/>
    <property type="molecule type" value="Genomic_DNA"/>
</dbReference>
<dbReference type="RefSeq" id="WP_010853680.1">
    <property type="nucleotide sequence ID" value="NZ_AQHR01000044.1"/>
</dbReference>
<dbReference type="OrthoDB" id="822648at2"/>